<dbReference type="GO" id="GO:1902387">
    <property type="term" value="F:ceramide 1-phosphate binding"/>
    <property type="evidence" value="ECO:0007669"/>
    <property type="project" value="TreeGrafter"/>
</dbReference>
<name>A0A9N8YNR2_9GLOM</name>
<dbReference type="Proteomes" id="UP000789706">
    <property type="component" value="Unassembled WGS sequence"/>
</dbReference>
<evidence type="ECO:0000313" key="3">
    <source>
        <dbReference type="EMBL" id="CAG8436478.1"/>
    </source>
</evidence>
<accession>A0A9N8YNR2</accession>
<dbReference type="AlphaFoldDB" id="A0A9N8YNR2"/>
<dbReference type="GO" id="GO:1902388">
    <property type="term" value="F:ceramide 1-phosphate transfer activity"/>
    <property type="evidence" value="ECO:0007669"/>
    <property type="project" value="TreeGrafter"/>
</dbReference>
<dbReference type="Pfam" id="PF08718">
    <property type="entry name" value="GLTP"/>
    <property type="match status" value="1"/>
</dbReference>
<keyword evidence="1" id="KW-0813">Transport</keyword>
<dbReference type="OrthoDB" id="205255at2759"/>
<gene>
    <name evidence="3" type="ORF">DEBURN_LOCUS1026</name>
</gene>
<keyword evidence="4" id="KW-1185">Reference proteome</keyword>
<organism evidence="3 4">
    <name type="scientific">Diversispora eburnea</name>
    <dbReference type="NCBI Taxonomy" id="1213867"/>
    <lineage>
        <taxon>Eukaryota</taxon>
        <taxon>Fungi</taxon>
        <taxon>Fungi incertae sedis</taxon>
        <taxon>Mucoromycota</taxon>
        <taxon>Glomeromycotina</taxon>
        <taxon>Glomeromycetes</taxon>
        <taxon>Diversisporales</taxon>
        <taxon>Diversisporaceae</taxon>
        <taxon>Diversispora</taxon>
    </lineage>
</organism>
<dbReference type="EMBL" id="CAJVPK010000038">
    <property type="protein sequence ID" value="CAG8436478.1"/>
    <property type="molecule type" value="Genomic_DNA"/>
</dbReference>
<dbReference type="PANTHER" id="PTHR10219">
    <property type="entry name" value="GLYCOLIPID TRANSFER PROTEIN-RELATED"/>
    <property type="match status" value="1"/>
</dbReference>
<dbReference type="GO" id="GO:0005829">
    <property type="term" value="C:cytosol"/>
    <property type="evidence" value="ECO:0007669"/>
    <property type="project" value="TreeGrafter"/>
</dbReference>
<dbReference type="PANTHER" id="PTHR10219:SF25">
    <property type="entry name" value="PLECKSTRIN HOMOLOGY DOMAIN-CONTAINING FAMILY A MEMBER 8"/>
    <property type="match status" value="1"/>
</dbReference>
<dbReference type="GO" id="GO:0016020">
    <property type="term" value="C:membrane"/>
    <property type="evidence" value="ECO:0007669"/>
    <property type="project" value="TreeGrafter"/>
</dbReference>
<proteinExistence type="predicted"/>
<protein>
    <submittedName>
        <fullName evidence="3">3842_t:CDS:1</fullName>
    </submittedName>
</protein>
<dbReference type="FunFam" id="1.10.3520.10:FF:000001">
    <property type="entry name" value="Pleckstrin domain-containing family A member 8"/>
    <property type="match status" value="1"/>
</dbReference>
<evidence type="ECO:0000259" key="2">
    <source>
        <dbReference type="Pfam" id="PF08718"/>
    </source>
</evidence>
<comment type="caution">
    <text evidence="3">The sequence shown here is derived from an EMBL/GenBank/DDBJ whole genome shotgun (WGS) entry which is preliminary data.</text>
</comment>
<sequence length="198" mass="22853">MSITYFDTIERNYSEVSITDEGIDTKTFLEATEGLVKLFDLLESKAFIVVKNDMNGNIKKIRERYLIDTIKNSTLESLVINEKGEKKRKATEGLLWLKRGLEFTSTALRRSKNNKDEELSASFRIAYEGTLRLFHGFVVVTLFNFAMDSVPTRAAFFKKLGEDELKIEEQYEIWLLALEKIVARLVEFYIQGGHDKGF</sequence>
<dbReference type="Gene3D" id="1.10.3520.10">
    <property type="entry name" value="Glycolipid transfer protein"/>
    <property type="match status" value="1"/>
</dbReference>
<evidence type="ECO:0000313" key="4">
    <source>
        <dbReference type="Proteomes" id="UP000789706"/>
    </source>
</evidence>
<dbReference type="InterPro" id="IPR036497">
    <property type="entry name" value="GLTP_sf"/>
</dbReference>
<dbReference type="InterPro" id="IPR014830">
    <property type="entry name" value="Glycolipid_transfer_prot_dom"/>
</dbReference>
<feature type="domain" description="Glycolipid transfer protein" evidence="2">
    <location>
        <begin position="23"/>
        <end position="162"/>
    </location>
</feature>
<dbReference type="SUPFAM" id="SSF110004">
    <property type="entry name" value="Glycolipid transfer protein, GLTP"/>
    <property type="match status" value="1"/>
</dbReference>
<evidence type="ECO:0000256" key="1">
    <source>
        <dbReference type="ARBA" id="ARBA00022448"/>
    </source>
</evidence>
<reference evidence="3" key="1">
    <citation type="submission" date="2021-06" db="EMBL/GenBank/DDBJ databases">
        <authorList>
            <person name="Kallberg Y."/>
            <person name="Tangrot J."/>
            <person name="Rosling A."/>
        </authorList>
    </citation>
    <scope>NUCLEOTIDE SEQUENCE</scope>
    <source>
        <strain evidence="3">AZ414A</strain>
    </source>
</reference>